<evidence type="ECO:0000256" key="1">
    <source>
        <dbReference type="SAM" id="Phobius"/>
    </source>
</evidence>
<feature type="transmembrane region" description="Helical" evidence="1">
    <location>
        <begin position="86"/>
        <end position="107"/>
    </location>
</feature>
<keyword evidence="1 2" id="KW-0812">Transmembrane</keyword>
<gene>
    <name evidence="2" type="ordered locus">MTR_7g071850</name>
</gene>
<dbReference type="InterPro" id="IPR044730">
    <property type="entry name" value="RNase_H-like_dom_plant"/>
</dbReference>
<evidence type="ECO:0000313" key="4">
    <source>
        <dbReference type="Proteomes" id="UP000002051"/>
    </source>
</evidence>
<keyword evidence="1" id="KW-1133">Transmembrane helix</keyword>
<protein>
    <submittedName>
        <fullName evidence="2">Transmembrane protein, putative</fullName>
    </submittedName>
</protein>
<dbReference type="EMBL" id="CM001223">
    <property type="protein sequence ID" value="AES79730.1"/>
    <property type="molecule type" value="Genomic_DNA"/>
</dbReference>
<dbReference type="HOGENOM" id="CLU_1663405_0_0_1"/>
<dbReference type="Proteomes" id="UP000002051">
    <property type="component" value="Unassembled WGS sequence"/>
</dbReference>
<evidence type="ECO:0000313" key="2">
    <source>
        <dbReference type="EMBL" id="AES79730.1"/>
    </source>
</evidence>
<name>G7KVZ4_MEDTR</name>
<dbReference type="InterPro" id="IPR053151">
    <property type="entry name" value="RNase_H-like"/>
</dbReference>
<dbReference type="PANTHER" id="PTHR47723:SF23">
    <property type="entry name" value="REVERSE TRANSCRIPTASE-LIKE PROTEIN"/>
    <property type="match status" value="1"/>
</dbReference>
<dbReference type="EnsemblPlants" id="AES79730">
    <property type="protein sequence ID" value="AES79730"/>
    <property type="gene ID" value="MTR_7g071850"/>
</dbReference>
<dbReference type="CDD" id="cd06222">
    <property type="entry name" value="RNase_H_like"/>
    <property type="match status" value="1"/>
</dbReference>
<organism evidence="2 4">
    <name type="scientific">Medicago truncatula</name>
    <name type="common">Barrel medic</name>
    <name type="synonym">Medicago tribuloides</name>
    <dbReference type="NCBI Taxonomy" id="3880"/>
    <lineage>
        <taxon>Eukaryota</taxon>
        <taxon>Viridiplantae</taxon>
        <taxon>Streptophyta</taxon>
        <taxon>Embryophyta</taxon>
        <taxon>Tracheophyta</taxon>
        <taxon>Spermatophyta</taxon>
        <taxon>Magnoliopsida</taxon>
        <taxon>eudicotyledons</taxon>
        <taxon>Gunneridae</taxon>
        <taxon>Pentapetalae</taxon>
        <taxon>rosids</taxon>
        <taxon>fabids</taxon>
        <taxon>Fabales</taxon>
        <taxon>Fabaceae</taxon>
        <taxon>Papilionoideae</taxon>
        <taxon>50 kb inversion clade</taxon>
        <taxon>NPAAA clade</taxon>
        <taxon>Hologalegina</taxon>
        <taxon>IRL clade</taxon>
        <taxon>Trifolieae</taxon>
        <taxon>Medicago</taxon>
    </lineage>
</organism>
<sequence length="159" mass="17469">MSQGHCLWSDKWLLDNFIVAPGYRRFKDIMEVTWKAPTAGWVKANIDGSVKAGLASCGGIFRDHRATFLGAFVCNLGDVSVFEAELTGILGIIFGSSVTLLLLFRLLKILQSFLSVSETVGTMFFIGGFKRFALMFIVKVVDDEVTIGCQSNWDVSVSS</sequence>
<evidence type="ECO:0000313" key="3">
    <source>
        <dbReference type="EnsemblPlants" id="AES79730"/>
    </source>
</evidence>
<accession>G7KVZ4</accession>
<keyword evidence="1" id="KW-0472">Membrane</keyword>
<dbReference type="PANTHER" id="PTHR47723">
    <property type="entry name" value="OS05G0353850 PROTEIN"/>
    <property type="match status" value="1"/>
</dbReference>
<reference evidence="2 4" key="2">
    <citation type="journal article" date="2014" name="BMC Genomics">
        <title>An improved genome release (version Mt4.0) for the model legume Medicago truncatula.</title>
        <authorList>
            <person name="Tang H."/>
            <person name="Krishnakumar V."/>
            <person name="Bidwell S."/>
            <person name="Rosen B."/>
            <person name="Chan A."/>
            <person name="Zhou S."/>
            <person name="Gentzbittel L."/>
            <person name="Childs K.L."/>
            <person name="Yandell M."/>
            <person name="Gundlach H."/>
            <person name="Mayer K.F."/>
            <person name="Schwartz D.C."/>
            <person name="Town C.D."/>
        </authorList>
    </citation>
    <scope>GENOME REANNOTATION</scope>
    <source>
        <strain evidence="3 4">cv. Jemalong A17</strain>
    </source>
</reference>
<proteinExistence type="predicted"/>
<reference evidence="2 4" key="1">
    <citation type="journal article" date="2011" name="Nature">
        <title>The Medicago genome provides insight into the evolution of rhizobial symbioses.</title>
        <authorList>
            <person name="Young N.D."/>
            <person name="Debelle F."/>
            <person name="Oldroyd G.E."/>
            <person name="Geurts R."/>
            <person name="Cannon S.B."/>
            <person name="Udvardi M.K."/>
            <person name="Benedito V.A."/>
            <person name="Mayer K.F."/>
            <person name="Gouzy J."/>
            <person name="Schoof H."/>
            <person name="Van de Peer Y."/>
            <person name="Proost S."/>
            <person name="Cook D.R."/>
            <person name="Meyers B.C."/>
            <person name="Spannagl M."/>
            <person name="Cheung F."/>
            <person name="De Mita S."/>
            <person name="Krishnakumar V."/>
            <person name="Gundlach H."/>
            <person name="Zhou S."/>
            <person name="Mudge J."/>
            <person name="Bharti A.K."/>
            <person name="Murray J.D."/>
            <person name="Naoumkina M.A."/>
            <person name="Rosen B."/>
            <person name="Silverstein K.A."/>
            <person name="Tang H."/>
            <person name="Rombauts S."/>
            <person name="Zhao P.X."/>
            <person name="Zhou P."/>
            <person name="Barbe V."/>
            <person name="Bardou P."/>
            <person name="Bechner M."/>
            <person name="Bellec A."/>
            <person name="Berger A."/>
            <person name="Berges H."/>
            <person name="Bidwell S."/>
            <person name="Bisseling T."/>
            <person name="Choisne N."/>
            <person name="Couloux A."/>
            <person name="Denny R."/>
            <person name="Deshpande S."/>
            <person name="Dai X."/>
            <person name="Doyle J.J."/>
            <person name="Dudez A.M."/>
            <person name="Farmer A.D."/>
            <person name="Fouteau S."/>
            <person name="Franken C."/>
            <person name="Gibelin C."/>
            <person name="Gish J."/>
            <person name="Goldstein S."/>
            <person name="Gonzalez A.J."/>
            <person name="Green P.J."/>
            <person name="Hallab A."/>
            <person name="Hartog M."/>
            <person name="Hua A."/>
            <person name="Humphray S.J."/>
            <person name="Jeong D.H."/>
            <person name="Jing Y."/>
            <person name="Jocker A."/>
            <person name="Kenton S.M."/>
            <person name="Kim D.J."/>
            <person name="Klee K."/>
            <person name="Lai H."/>
            <person name="Lang C."/>
            <person name="Lin S."/>
            <person name="Macmil S.L."/>
            <person name="Magdelenat G."/>
            <person name="Matthews L."/>
            <person name="McCorrison J."/>
            <person name="Monaghan E.L."/>
            <person name="Mun J.H."/>
            <person name="Najar F.Z."/>
            <person name="Nicholson C."/>
            <person name="Noirot C."/>
            <person name="O'Bleness M."/>
            <person name="Paule C.R."/>
            <person name="Poulain J."/>
            <person name="Prion F."/>
            <person name="Qin B."/>
            <person name="Qu C."/>
            <person name="Retzel E.F."/>
            <person name="Riddle C."/>
            <person name="Sallet E."/>
            <person name="Samain S."/>
            <person name="Samson N."/>
            <person name="Sanders I."/>
            <person name="Saurat O."/>
            <person name="Scarpelli C."/>
            <person name="Schiex T."/>
            <person name="Segurens B."/>
            <person name="Severin A.J."/>
            <person name="Sherrier D.J."/>
            <person name="Shi R."/>
            <person name="Sims S."/>
            <person name="Singer S.R."/>
            <person name="Sinharoy S."/>
            <person name="Sterck L."/>
            <person name="Viollet A."/>
            <person name="Wang B.B."/>
            <person name="Wang K."/>
            <person name="Wang M."/>
            <person name="Wang X."/>
            <person name="Warfsmann J."/>
            <person name="Weissenbach J."/>
            <person name="White D.D."/>
            <person name="White J.D."/>
            <person name="Wiley G.B."/>
            <person name="Wincker P."/>
            <person name="Xing Y."/>
            <person name="Yang L."/>
            <person name="Yao Z."/>
            <person name="Ying F."/>
            <person name="Zhai J."/>
            <person name="Zhou L."/>
            <person name="Zuber A."/>
            <person name="Denarie J."/>
            <person name="Dixon R.A."/>
            <person name="May G.D."/>
            <person name="Schwartz D.C."/>
            <person name="Rogers J."/>
            <person name="Quetier F."/>
            <person name="Town C.D."/>
            <person name="Roe B.A."/>
        </authorList>
    </citation>
    <scope>NUCLEOTIDE SEQUENCE [LARGE SCALE GENOMIC DNA]</scope>
    <source>
        <strain evidence="2">A17</strain>
        <strain evidence="3 4">cv. Jemalong A17</strain>
    </source>
</reference>
<dbReference type="PaxDb" id="3880-AES79730"/>
<dbReference type="AlphaFoldDB" id="G7KVZ4"/>
<keyword evidence="4" id="KW-1185">Reference proteome</keyword>
<reference evidence="3" key="3">
    <citation type="submission" date="2015-04" db="UniProtKB">
        <authorList>
            <consortium name="EnsemblPlants"/>
        </authorList>
    </citation>
    <scope>IDENTIFICATION</scope>
    <source>
        <strain evidence="3">cv. Jemalong A17</strain>
    </source>
</reference>